<name>A0AB32VXV1_THECC</name>
<dbReference type="Proteomes" id="UP000694886">
    <property type="component" value="Chromosome 2"/>
</dbReference>
<dbReference type="GeneID" id="108660806"/>
<feature type="region of interest" description="Disordered" evidence="1">
    <location>
        <begin position="41"/>
        <end position="65"/>
    </location>
</feature>
<dbReference type="KEGG" id="tcc:108660806"/>
<feature type="compositionally biased region" description="Polar residues" evidence="1">
    <location>
        <begin position="52"/>
        <end position="65"/>
    </location>
</feature>
<sequence>MAKMLIKPPFSLILCCFLLASLLFIRYGVVARRLQEVQENDTGKSKVGITRSKPTTAPSWVGQNNPPIAQSASVNRSWATSRFATYRQLGPFRGALPSNGTVRGCQVYNRGRRIP</sequence>
<evidence type="ECO:0000256" key="1">
    <source>
        <dbReference type="SAM" id="MobiDB-lite"/>
    </source>
</evidence>
<protein>
    <submittedName>
        <fullName evidence="3">Uncharacterized protein LOC108660806</fullName>
    </submittedName>
</protein>
<reference evidence="2" key="1">
    <citation type="journal article" date="1997" name="Nucleic Acids Res.">
        <title>tRNAscan-SE: a program for improved detection of transfer RNA genes in genomic sequence.</title>
        <authorList>
            <person name="Lowe T.M."/>
            <person name="Eddy S.R."/>
        </authorList>
    </citation>
    <scope>NUCLEOTIDE SEQUENCE [LARGE SCALE GENOMIC DNA]</scope>
    <source>
        <strain evidence="2">r\B97-61/B2</strain>
    </source>
</reference>
<accession>A0AB32VXV1</accession>
<evidence type="ECO:0000313" key="3">
    <source>
        <dbReference type="RefSeq" id="XP_017970676.1"/>
    </source>
</evidence>
<evidence type="ECO:0000313" key="2">
    <source>
        <dbReference type="Proteomes" id="UP000694886"/>
    </source>
</evidence>
<organism evidence="2 3">
    <name type="scientific">Theobroma cacao</name>
    <name type="common">Cacao</name>
    <name type="synonym">Cocoa</name>
    <dbReference type="NCBI Taxonomy" id="3641"/>
    <lineage>
        <taxon>Eukaryota</taxon>
        <taxon>Viridiplantae</taxon>
        <taxon>Streptophyta</taxon>
        <taxon>Embryophyta</taxon>
        <taxon>Tracheophyta</taxon>
        <taxon>Spermatophyta</taxon>
        <taxon>Magnoliopsida</taxon>
        <taxon>eudicotyledons</taxon>
        <taxon>Gunneridae</taxon>
        <taxon>Pentapetalae</taxon>
        <taxon>rosids</taxon>
        <taxon>malvids</taxon>
        <taxon>Malvales</taxon>
        <taxon>Malvaceae</taxon>
        <taxon>Byttnerioideae</taxon>
        <taxon>Theobroma</taxon>
    </lineage>
</organism>
<proteinExistence type="predicted"/>
<gene>
    <name evidence="3" type="primary">LOC108660806</name>
</gene>
<reference evidence="3" key="2">
    <citation type="submission" date="2025-08" db="UniProtKB">
        <authorList>
            <consortium name="RefSeq"/>
        </authorList>
    </citation>
    <scope>IDENTIFICATION</scope>
</reference>
<dbReference type="AlphaFoldDB" id="A0AB32VXV1"/>
<dbReference type="Gramene" id="Tc02v2_t026360.1">
    <property type="protein sequence ID" value="Tc02v2_p026360.1"/>
    <property type="gene ID" value="Tc02v2_g026360"/>
</dbReference>
<dbReference type="RefSeq" id="XP_017970676.1">
    <property type="nucleotide sequence ID" value="XM_018115187.1"/>
</dbReference>